<feature type="non-terminal residue" evidence="1">
    <location>
        <position position="1"/>
    </location>
</feature>
<proteinExistence type="predicted"/>
<dbReference type="Gene3D" id="1.10.132.70">
    <property type="match status" value="1"/>
</dbReference>
<gene>
    <name evidence="1" type="ORF">C8F04DRAFT_961587</name>
</gene>
<dbReference type="Proteomes" id="UP001218188">
    <property type="component" value="Unassembled WGS sequence"/>
</dbReference>
<reference evidence="1" key="1">
    <citation type="submission" date="2023-03" db="EMBL/GenBank/DDBJ databases">
        <title>Massive genome expansion in bonnet fungi (Mycena s.s.) driven by repeated elements and novel gene families across ecological guilds.</title>
        <authorList>
            <consortium name="Lawrence Berkeley National Laboratory"/>
            <person name="Harder C.B."/>
            <person name="Miyauchi S."/>
            <person name="Viragh M."/>
            <person name="Kuo A."/>
            <person name="Thoen E."/>
            <person name="Andreopoulos B."/>
            <person name="Lu D."/>
            <person name="Skrede I."/>
            <person name="Drula E."/>
            <person name="Henrissat B."/>
            <person name="Morin E."/>
            <person name="Kohler A."/>
            <person name="Barry K."/>
            <person name="LaButti K."/>
            <person name="Morin E."/>
            <person name="Salamov A."/>
            <person name="Lipzen A."/>
            <person name="Mereny Z."/>
            <person name="Hegedus B."/>
            <person name="Baldrian P."/>
            <person name="Stursova M."/>
            <person name="Weitz H."/>
            <person name="Taylor A."/>
            <person name="Grigoriev I.V."/>
            <person name="Nagy L.G."/>
            <person name="Martin F."/>
            <person name="Kauserud H."/>
        </authorList>
    </citation>
    <scope>NUCLEOTIDE SEQUENCE</scope>
    <source>
        <strain evidence="1">CBHHK200</strain>
    </source>
</reference>
<keyword evidence="2" id="KW-1185">Reference proteome</keyword>
<accession>A0AAD6SPW0</accession>
<protein>
    <submittedName>
        <fullName evidence="1">Uncharacterized protein</fullName>
    </submittedName>
</protein>
<comment type="caution">
    <text evidence="1">The sequence shown here is derived from an EMBL/GenBank/DDBJ whole genome shotgun (WGS) entry which is preliminary data.</text>
</comment>
<organism evidence="1 2">
    <name type="scientific">Mycena alexandri</name>
    <dbReference type="NCBI Taxonomy" id="1745969"/>
    <lineage>
        <taxon>Eukaryota</taxon>
        <taxon>Fungi</taxon>
        <taxon>Dikarya</taxon>
        <taxon>Basidiomycota</taxon>
        <taxon>Agaricomycotina</taxon>
        <taxon>Agaricomycetes</taxon>
        <taxon>Agaricomycetidae</taxon>
        <taxon>Agaricales</taxon>
        <taxon>Marasmiineae</taxon>
        <taxon>Mycenaceae</taxon>
        <taxon>Mycena</taxon>
    </lineage>
</organism>
<sequence length="88" mass="9784">RTQKSFATNDISIDSEGNSVLPAGLTQAALHAKTKPRFVEYSCSHIEVYRYAVLVSKAVIPKAFWGSEANFKHVLGRERFTSAPFPEI</sequence>
<dbReference type="AlphaFoldDB" id="A0AAD6SPW0"/>
<dbReference type="EMBL" id="JARJCM010000091">
    <property type="protein sequence ID" value="KAJ7030378.1"/>
    <property type="molecule type" value="Genomic_DNA"/>
</dbReference>
<name>A0AAD6SPW0_9AGAR</name>
<evidence type="ECO:0000313" key="2">
    <source>
        <dbReference type="Proteomes" id="UP001218188"/>
    </source>
</evidence>
<evidence type="ECO:0000313" key="1">
    <source>
        <dbReference type="EMBL" id="KAJ7030378.1"/>
    </source>
</evidence>